<evidence type="ECO:0000313" key="2">
    <source>
        <dbReference type="EMBL" id="MDP9835749.1"/>
    </source>
</evidence>
<dbReference type="RefSeq" id="WP_306830660.1">
    <property type="nucleotide sequence ID" value="NZ_JAUSRF010000001.1"/>
</dbReference>
<accession>A0ABT9PPX8</accession>
<evidence type="ECO:0000313" key="3">
    <source>
        <dbReference type="Proteomes" id="UP001241472"/>
    </source>
</evidence>
<proteinExistence type="predicted"/>
<evidence type="ECO:0000256" key="1">
    <source>
        <dbReference type="SAM" id="MobiDB-lite"/>
    </source>
</evidence>
<keyword evidence="3" id="KW-1185">Reference proteome</keyword>
<reference evidence="2 3" key="1">
    <citation type="submission" date="2023-07" db="EMBL/GenBank/DDBJ databases">
        <title>Sorghum-associated microbial communities from plants grown in Nebraska, USA.</title>
        <authorList>
            <person name="Schachtman D."/>
        </authorList>
    </citation>
    <scope>NUCLEOTIDE SEQUENCE [LARGE SCALE GENOMIC DNA]</scope>
    <source>
        <strain evidence="2 3">DS1307</strain>
    </source>
</reference>
<feature type="compositionally biased region" description="Low complexity" evidence="1">
    <location>
        <begin position="18"/>
        <end position="41"/>
    </location>
</feature>
<dbReference type="Proteomes" id="UP001241472">
    <property type="component" value="Unassembled WGS sequence"/>
</dbReference>
<name>A0ABT9PPX8_9HYPH</name>
<organism evidence="2 3">
    <name type="scientific">Neorhizobium huautlense</name>
    <dbReference type="NCBI Taxonomy" id="67774"/>
    <lineage>
        <taxon>Bacteria</taxon>
        <taxon>Pseudomonadati</taxon>
        <taxon>Pseudomonadota</taxon>
        <taxon>Alphaproteobacteria</taxon>
        <taxon>Hyphomicrobiales</taxon>
        <taxon>Rhizobiaceae</taxon>
        <taxon>Rhizobium/Agrobacterium group</taxon>
        <taxon>Neorhizobium</taxon>
    </lineage>
</organism>
<comment type="caution">
    <text evidence="2">The sequence shown here is derived from an EMBL/GenBank/DDBJ whole genome shotgun (WGS) entry which is preliminary data.</text>
</comment>
<evidence type="ECO:0008006" key="4">
    <source>
        <dbReference type="Google" id="ProtNLM"/>
    </source>
</evidence>
<gene>
    <name evidence="2" type="ORF">J2T09_000490</name>
</gene>
<feature type="region of interest" description="Disordered" evidence="1">
    <location>
        <begin position="1"/>
        <end position="51"/>
    </location>
</feature>
<dbReference type="EMBL" id="JAUSRF010000001">
    <property type="protein sequence ID" value="MDP9835749.1"/>
    <property type="molecule type" value="Genomic_DNA"/>
</dbReference>
<protein>
    <recommendedName>
        <fullName evidence="4">DUF3618 domain-containing protein</fullName>
    </recommendedName>
</protein>
<sequence>MKKPQEAAPQGTAKTQASKKAPTKARAATTATTRRTSVSRKPAASNPLDDIRALRQEVAELKRRLEAQQSTAAAIPSPDNLQPWLKIAATVGVTFALGKIMQMLRLPPAAAVAVPMISAEVNRRFF</sequence>